<dbReference type="EMBL" id="BFFP01000032">
    <property type="protein sequence ID" value="GBG95341.1"/>
    <property type="molecule type" value="Genomic_DNA"/>
</dbReference>
<dbReference type="OrthoDB" id="9816541at2"/>
<evidence type="ECO:0000256" key="3">
    <source>
        <dbReference type="ARBA" id="ARBA00023163"/>
    </source>
</evidence>
<dbReference type="CDD" id="cd07377">
    <property type="entry name" value="WHTH_GntR"/>
    <property type="match status" value="1"/>
</dbReference>
<keyword evidence="6" id="KW-1185">Reference proteome</keyword>
<evidence type="ECO:0000313" key="5">
    <source>
        <dbReference type="EMBL" id="GBG95341.1"/>
    </source>
</evidence>
<evidence type="ECO:0000313" key="6">
    <source>
        <dbReference type="Proteomes" id="UP000286848"/>
    </source>
</evidence>
<gene>
    <name evidence="5" type="primary">gntR</name>
    <name evidence="5" type="ORF">LFYK43_18000</name>
</gene>
<dbReference type="InterPro" id="IPR050679">
    <property type="entry name" value="Bact_HTH_transcr_reg"/>
</dbReference>
<evidence type="ECO:0000256" key="1">
    <source>
        <dbReference type="ARBA" id="ARBA00023015"/>
    </source>
</evidence>
<dbReference type="PANTHER" id="PTHR44846:SF4">
    <property type="entry name" value="HTH GNTR-TYPE DOMAIN-CONTAINING PROTEIN"/>
    <property type="match status" value="1"/>
</dbReference>
<dbReference type="InterPro" id="IPR028978">
    <property type="entry name" value="Chorismate_lyase_/UTRA_dom_sf"/>
</dbReference>
<dbReference type="Pfam" id="PF00392">
    <property type="entry name" value="GntR"/>
    <property type="match status" value="1"/>
</dbReference>
<comment type="caution">
    <text evidence="5">The sequence shown here is derived from an EMBL/GenBank/DDBJ whole genome shotgun (WGS) entry which is preliminary data.</text>
</comment>
<evidence type="ECO:0000256" key="2">
    <source>
        <dbReference type="ARBA" id="ARBA00023125"/>
    </source>
</evidence>
<proteinExistence type="predicted"/>
<dbReference type="PROSITE" id="PS50949">
    <property type="entry name" value="HTH_GNTR"/>
    <property type="match status" value="1"/>
</dbReference>
<dbReference type="GO" id="GO:0003677">
    <property type="term" value="F:DNA binding"/>
    <property type="evidence" value="ECO:0007669"/>
    <property type="project" value="UniProtKB-KW"/>
</dbReference>
<dbReference type="PANTHER" id="PTHR44846">
    <property type="entry name" value="MANNOSYL-D-GLYCERATE TRANSPORT/METABOLISM SYSTEM REPRESSOR MNGR-RELATED"/>
    <property type="match status" value="1"/>
</dbReference>
<dbReference type="Proteomes" id="UP000286848">
    <property type="component" value="Unassembled WGS sequence"/>
</dbReference>
<dbReference type="SUPFAM" id="SSF46785">
    <property type="entry name" value="Winged helix' DNA-binding domain"/>
    <property type="match status" value="1"/>
</dbReference>
<keyword evidence="2" id="KW-0238">DNA-binding</keyword>
<dbReference type="RefSeq" id="WP_124977560.1">
    <property type="nucleotide sequence ID" value="NZ_BFFP01000032.1"/>
</dbReference>
<dbReference type="InterPro" id="IPR000524">
    <property type="entry name" value="Tscrpt_reg_HTH_GntR"/>
</dbReference>
<dbReference type="InterPro" id="IPR011663">
    <property type="entry name" value="UTRA"/>
</dbReference>
<accession>A0A401IUW9</accession>
<dbReference type="SMART" id="SM00345">
    <property type="entry name" value="HTH_GNTR"/>
    <property type="match status" value="1"/>
</dbReference>
<dbReference type="GO" id="GO:0045892">
    <property type="term" value="P:negative regulation of DNA-templated transcription"/>
    <property type="evidence" value="ECO:0007669"/>
    <property type="project" value="TreeGrafter"/>
</dbReference>
<dbReference type="InterPro" id="IPR036390">
    <property type="entry name" value="WH_DNA-bd_sf"/>
</dbReference>
<organism evidence="5 6">
    <name type="scientific">Ligilactobacillus salitolerans</name>
    <dbReference type="NCBI Taxonomy" id="1808352"/>
    <lineage>
        <taxon>Bacteria</taxon>
        <taxon>Bacillati</taxon>
        <taxon>Bacillota</taxon>
        <taxon>Bacilli</taxon>
        <taxon>Lactobacillales</taxon>
        <taxon>Lactobacillaceae</taxon>
        <taxon>Ligilactobacillus</taxon>
    </lineage>
</organism>
<dbReference type="Pfam" id="PF07702">
    <property type="entry name" value="UTRA"/>
    <property type="match status" value="1"/>
</dbReference>
<dbReference type="AlphaFoldDB" id="A0A401IUW9"/>
<reference evidence="5 6" key="1">
    <citation type="journal article" date="2019" name="Int. J. Syst. Evol. Microbiol.">
        <title>Lactobacillus salitolerans sp. nov., a novel lactic acid bacterium isolated from spent mushroom substrates.</title>
        <authorList>
            <person name="Tohno M."/>
            <person name="Tanizawa Y."/>
            <person name="Kojima Y."/>
            <person name="Sakamoto M."/>
            <person name="Nakamura Y."/>
            <person name="Ohkuma M."/>
            <person name="Kobayashi H."/>
        </authorList>
    </citation>
    <scope>NUCLEOTIDE SEQUENCE [LARGE SCALE GENOMIC DNA]</scope>
    <source>
        <strain evidence="5 6">YK43</strain>
    </source>
</reference>
<dbReference type="PRINTS" id="PR00035">
    <property type="entry name" value="HTHGNTR"/>
</dbReference>
<feature type="domain" description="HTH gntR-type" evidence="4">
    <location>
        <begin position="1"/>
        <end position="65"/>
    </location>
</feature>
<dbReference type="SUPFAM" id="SSF64288">
    <property type="entry name" value="Chorismate lyase-like"/>
    <property type="match status" value="1"/>
</dbReference>
<dbReference type="Gene3D" id="3.40.1410.10">
    <property type="entry name" value="Chorismate lyase-like"/>
    <property type="match status" value="1"/>
</dbReference>
<name>A0A401IUW9_9LACO</name>
<dbReference type="GO" id="GO:0003700">
    <property type="term" value="F:DNA-binding transcription factor activity"/>
    <property type="evidence" value="ECO:0007669"/>
    <property type="project" value="InterPro"/>
</dbReference>
<evidence type="ECO:0000259" key="4">
    <source>
        <dbReference type="PROSITE" id="PS50949"/>
    </source>
</evidence>
<protein>
    <submittedName>
        <fullName evidence="5">GntR family transcriptional regulator</fullName>
    </submittedName>
</protein>
<keyword evidence="3" id="KW-0804">Transcription</keyword>
<dbReference type="InterPro" id="IPR036388">
    <property type="entry name" value="WH-like_DNA-bd_sf"/>
</dbReference>
<dbReference type="Gene3D" id="1.10.10.10">
    <property type="entry name" value="Winged helix-like DNA-binding domain superfamily/Winged helix DNA-binding domain"/>
    <property type="match status" value="1"/>
</dbReference>
<keyword evidence="1" id="KW-0805">Transcription regulation</keyword>
<dbReference type="SMART" id="SM00866">
    <property type="entry name" value="UTRA"/>
    <property type="match status" value="1"/>
</dbReference>
<sequence length="236" mass="27090">MYHEVAESIIQAILKNQYEDKLPTEKELVEEYGVSRNTVRKALDVVFAHGMLRRVRGSGYYVIKKPLQSAKVLNMSIGFDENSMVSGGPLKSKVVQFDTIETNEDLAARGNLPLGTKVYRVIRLRYLEERLYSLEESYFPRDVVPYLSDESVQNSIFSFLRETYQMTGDTTENYVHVQALDERYAELVGKKEGDQALGLDAINYLANGTVFNFSRTIFVYDSFALYYHTQNIDVKK</sequence>